<name>F2QLU4_KOMPC</name>
<evidence type="ECO:0000313" key="3">
    <source>
        <dbReference type="Proteomes" id="UP000006853"/>
    </source>
</evidence>
<protein>
    <submittedName>
        <fullName evidence="2">Golgi membrane exchange factor (Ric1p-Rgp1p) subunit</fullName>
    </submittedName>
</protein>
<proteinExistence type="predicted"/>
<feature type="compositionally biased region" description="Polar residues" evidence="1">
    <location>
        <begin position="63"/>
        <end position="75"/>
    </location>
</feature>
<evidence type="ECO:0000313" key="2">
    <source>
        <dbReference type="EMBL" id="CCA36232.1"/>
    </source>
</evidence>
<dbReference type="AlphaFoldDB" id="F2QLU4"/>
<keyword evidence="3" id="KW-1185">Reference proteome</keyword>
<dbReference type="PANTHER" id="PTHR12507">
    <property type="entry name" value="REDUCED GROWTH PHENOTYPE 1 RGP1, YEAST -RELATED"/>
    <property type="match status" value="1"/>
</dbReference>
<gene>
    <name evidence="2" type="primary">RGP1</name>
    <name evidence="2" type="ordered locus">PP7435_Chr1-0063</name>
</gene>
<feature type="region of interest" description="Disordered" evidence="1">
    <location>
        <begin position="47"/>
        <end position="76"/>
    </location>
</feature>
<reference key="2">
    <citation type="submission" date="2011-04" db="EMBL/GenBank/DDBJ databases">
        <title>High-quality genome sequence of Pichia pastoris CBS 7435.</title>
        <authorList>
            <person name="Kueberl A."/>
            <person name="Schneider J."/>
            <person name="Thallinger G.G."/>
            <person name="Anderl I."/>
            <person name="Wibberg D."/>
            <person name="Hajek T."/>
            <person name="Jaenicke S."/>
            <person name="Brinkrolf K."/>
            <person name="Goesmann A."/>
            <person name="Szczepanowski R."/>
            <person name="Puehler A."/>
            <person name="Schwab H."/>
            <person name="Glieder A."/>
            <person name="Pichler H."/>
        </authorList>
    </citation>
    <scope>NUCLEOTIDE SEQUENCE</scope>
    <source>
        <strain>CBS 7435</strain>
    </source>
</reference>
<reference evidence="2 3" key="3">
    <citation type="journal article" date="2016" name="FEMS Yeast Res.">
        <title>Curation of the genome annotation of Pichia pastoris (Komagataella phaffii) CBS7435 from gene level to protein function.</title>
        <authorList>
            <person name="Valli M."/>
            <person name="Tatto N.E."/>
            <person name="Peymann A."/>
            <person name="Gruber C."/>
            <person name="Landes N."/>
            <person name="Ekker H."/>
            <person name="Thallinger G.G."/>
            <person name="Mattanovich D."/>
            <person name="Gasser B."/>
            <person name="Graf A.B."/>
        </authorList>
    </citation>
    <scope>GENOME REANNOTATION</scope>
    <source>
        <strain evidence="2 3">ATCC 76273 / CBS 7435 / CECT 11047 / NRRL Y-11430 / Wegner 21-1</strain>
    </source>
</reference>
<organism evidence="2 3">
    <name type="scientific">Komagataella phaffii (strain ATCC 76273 / CBS 7435 / CECT 11047 / NRRL Y-11430 / Wegner 21-1)</name>
    <name type="common">Yeast</name>
    <name type="synonym">Pichia pastoris</name>
    <dbReference type="NCBI Taxonomy" id="981350"/>
    <lineage>
        <taxon>Eukaryota</taxon>
        <taxon>Fungi</taxon>
        <taxon>Dikarya</taxon>
        <taxon>Ascomycota</taxon>
        <taxon>Saccharomycotina</taxon>
        <taxon>Pichiomycetes</taxon>
        <taxon>Pichiales</taxon>
        <taxon>Pichiaceae</taxon>
        <taxon>Komagataella</taxon>
    </lineage>
</organism>
<evidence type="ECO:0000256" key="1">
    <source>
        <dbReference type="SAM" id="MobiDB-lite"/>
    </source>
</evidence>
<dbReference type="HOGENOM" id="CLU_030995_0_0_1"/>
<accession>F2QLU4</accession>
<sequence length="585" mass="66963">MVTHTIYNQLVDNNVRVEVVYENYPVIAGTDELSLILRFRYLGKPKLPKEEHSEPDPEDKDAVNSSHKAGSSDTWSGFGRRISSQFSNVTRNVFLKELDKVEEQHEEDDEPVFVVGYTQLFGYLAINENIIDKKKLEDVRKRSVIGNKLAGIEGLELSDKTSNIWQFNNIEFLEPGKSNQIIPLYSTTQAMLFQEISLAQDPLKIFYVKVPLPKNLPPNYHSAALTINYKLLVGYQQFEKSGKISVRTLKFPLKLQAYVNRVGQQPFFTLDKPLLGQPIEAQVNEVTDGQKASFASIKSQLKHSDIESESDFSNDKIAVKPIEFLAFMQKLSQANINQVVEIQNEFHKEFLTDYTSPKNENCRLNLINLVSNPSQVLSLRQTERKPLQKNFEELNLFEYDSLLPAKFQTRFLLKRNTKNFAQVDLDKSVFRVNDIIRINIQLLNHIKTTGLIVALERVETISDQYIFKDEKGQIHENLTEQSQLVEKVCEKVVSTINSEQVSANLPIPYNSPGQFKTNIVNVRYLVTIKFILVEESSDLELIYSDNKGDLLRGVEFYSSGSEFLCRLPIKVVPNYEPNFGVVNYV</sequence>
<dbReference type="Pfam" id="PF08737">
    <property type="entry name" value="Rgp1"/>
    <property type="match status" value="1"/>
</dbReference>
<dbReference type="InterPro" id="IPR014848">
    <property type="entry name" value="Rgp1"/>
</dbReference>
<dbReference type="EMBL" id="FR839628">
    <property type="protein sequence ID" value="CCA36232.1"/>
    <property type="molecule type" value="Genomic_DNA"/>
</dbReference>
<dbReference type="Proteomes" id="UP000006853">
    <property type="component" value="Chromosome 1"/>
</dbReference>
<reference evidence="2 3" key="1">
    <citation type="journal article" date="2011" name="J. Biotechnol.">
        <title>High-quality genome sequence of Pichia pastoris CBS7435.</title>
        <authorList>
            <person name="Kuberl A."/>
            <person name="Schneider J."/>
            <person name="Thallinger G.G."/>
            <person name="Anderl I."/>
            <person name="Wibberg D."/>
            <person name="Hajek T."/>
            <person name="Jaenicke S."/>
            <person name="Brinkrolf K."/>
            <person name="Goesmann A."/>
            <person name="Szczepanowski R."/>
            <person name="Puhler A."/>
            <person name="Schwab H."/>
            <person name="Glieder A."/>
            <person name="Pichler H."/>
        </authorList>
    </citation>
    <scope>NUCLEOTIDE SEQUENCE [LARGE SCALE GENOMIC DNA]</scope>
    <source>
        <strain evidence="3">ATCC 76273 / CBS 7435 / CECT 11047 / NRRL Y-11430 / Wegner 21-1</strain>
    </source>
</reference>